<evidence type="ECO:0000256" key="3">
    <source>
        <dbReference type="ARBA" id="ARBA00023159"/>
    </source>
</evidence>
<keyword evidence="1" id="KW-0805">Transcription regulation</keyword>
<dbReference type="InterPro" id="IPR000485">
    <property type="entry name" value="AsnC-type_HTH_dom"/>
</dbReference>
<dbReference type="InterPro" id="IPR011991">
    <property type="entry name" value="ArsR-like_HTH"/>
</dbReference>
<dbReference type="InterPro" id="IPR036390">
    <property type="entry name" value="WH_DNA-bd_sf"/>
</dbReference>
<dbReference type="NCBIfam" id="NF008370">
    <property type="entry name" value="PRK11169.1"/>
    <property type="match status" value="1"/>
</dbReference>
<name>A0ABV2SIU1_9GAMM</name>
<dbReference type="PANTHER" id="PTHR30154">
    <property type="entry name" value="LEUCINE-RESPONSIVE REGULATORY PROTEIN"/>
    <property type="match status" value="1"/>
</dbReference>
<protein>
    <recommendedName>
        <fullName evidence="5">Leucine-responsive regulatory protein</fullName>
    </recommendedName>
</protein>
<evidence type="ECO:0000256" key="2">
    <source>
        <dbReference type="ARBA" id="ARBA00023125"/>
    </source>
</evidence>
<dbReference type="Gene3D" id="1.10.10.10">
    <property type="entry name" value="Winged helix-like DNA-binding domain superfamily/Winged helix DNA-binding domain"/>
    <property type="match status" value="1"/>
</dbReference>
<organism evidence="7 8">
    <name type="scientific">Endozoicomonas lisbonensis</name>
    <dbReference type="NCBI Taxonomy" id="3120522"/>
    <lineage>
        <taxon>Bacteria</taxon>
        <taxon>Pseudomonadati</taxon>
        <taxon>Pseudomonadota</taxon>
        <taxon>Gammaproteobacteria</taxon>
        <taxon>Oceanospirillales</taxon>
        <taxon>Endozoicomonadaceae</taxon>
        <taxon>Endozoicomonas</taxon>
    </lineage>
</organism>
<proteinExistence type="predicted"/>
<comment type="caution">
    <text evidence="7">The sequence shown here is derived from an EMBL/GenBank/DDBJ whole genome shotgun (WGS) entry which is preliminary data.</text>
</comment>
<keyword evidence="4" id="KW-0804">Transcription</keyword>
<dbReference type="PANTHER" id="PTHR30154:SF0">
    <property type="entry name" value="LEUCINE-RESPONSIVE REGULATORY PROTEIN"/>
    <property type="match status" value="1"/>
</dbReference>
<evidence type="ECO:0000256" key="4">
    <source>
        <dbReference type="ARBA" id="ARBA00023163"/>
    </source>
</evidence>
<sequence length="193" mass="22029">MRNCGIFLNGVAEGIFPNGYTMTVRQTTAETMRSRKEVVRQLDRIDRNILRTLQENGRISYVDLADRVGLSTTPCMERVKRLEREGIIQGYSARLNPQFLQAGLLVFVEISLYTKSADIFDDFRKAVTNLPNVLECHLVSGHFDYLVKARISEMASYRELLGDILLKLPGVRESKSYIVMEELKETLNLPIPD</sequence>
<dbReference type="PRINTS" id="PR00033">
    <property type="entry name" value="HTHASNC"/>
</dbReference>
<dbReference type="InterPro" id="IPR036388">
    <property type="entry name" value="WH-like_DNA-bd_sf"/>
</dbReference>
<evidence type="ECO:0000259" key="6">
    <source>
        <dbReference type="PROSITE" id="PS50956"/>
    </source>
</evidence>
<dbReference type="InterPro" id="IPR019887">
    <property type="entry name" value="Tscrpt_reg_AsnC/Lrp_C"/>
</dbReference>
<dbReference type="SUPFAM" id="SSF46785">
    <property type="entry name" value="Winged helix' DNA-binding domain"/>
    <property type="match status" value="1"/>
</dbReference>
<reference evidence="7 8" key="1">
    <citation type="submission" date="2024-06" db="EMBL/GenBank/DDBJ databases">
        <title>Genomic Encyclopedia of Type Strains, Phase V (KMG-V): Genome sequencing to study the core and pangenomes of soil and plant-associated prokaryotes.</title>
        <authorList>
            <person name="Whitman W."/>
        </authorList>
    </citation>
    <scope>NUCLEOTIDE SEQUENCE [LARGE SCALE GENOMIC DNA]</scope>
    <source>
        <strain evidence="7 8">NE40</strain>
    </source>
</reference>
<evidence type="ECO:0000256" key="1">
    <source>
        <dbReference type="ARBA" id="ARBA00023015"/>
    </source>
</evidence>
<dbReference type="Pfam" id="PF13412">
    <property type="entry name" value="HTH_24"/>
    <property type="match status" value="1"/>
</dbReference>
<dbReference type="CDD" id="cd00090">
    <property type="entry name" value="HTH_ARSR"/>
    <property type="match status" value="1"/>
</dbReference>
<feature type="domain" description="HTH asnC-type" evidence="6">
    <location>
        <begin position="42"/>
        <end position="105"/>
    </location>
</feature>
<dbReference type="InterPro" id="IPR011008">
    <property type="entry name" value="Dimeric_a/b-barrel"/>
</dbReference>
<gene>
    <name evidence="7" type="ORF">V5J35_002241</name>
</gene>
<evidence type="ECO:0000256" key="5">
    <source>
        <dbReference type="ARBA" id="ARBA00039227"/>
    </source>
</evidence>
<keyword evidence="3" id="KW-0010">Activator</keyword>
<dbReference type="Gene3D" id="3.30.70.920">
    <property type="match status" value="1"/>
</dbReference>
<dbReference type="EMBL" id="JBEWTB010000002">
    <property type="protein sequence ID" value="MET4757049.1"/>
    <property type="molecule type" value="Genomic_DNA"/>
</dbReference>
<keyword evidence="8" id="KW-1185">Reference proteome</keyword>
<dbReference type="SUPFAM" id="SSF54909">
    <property type="entry name" value="Dimeric alpha+beta barrel"/>
    <property type="match status" value="1"/>
</dbReference>
<dbReference type="Pfam" id="PF01037">
    <property type="entry name" value="AsnC_trans_reg"/>
    <property type="match status" value="1"/>
</dbReference>
<dbReference type="SMART" id="SM00344">
    <property type="entry name" value="HTH_ASNC"/>
    <property type="match status" value="1"/>
</dbReference>
<evidence type="ECO:0000313" key="8">
    <source>
        <dbReference type="Proteomes" id="UP001549366"/>
    </source>
</evidence>
<accession>A0ABV2SIU1</accession>
<evidence type="ECO:0000313" key="7">
    <source>
        <dbReference type="EMBL" id="MET4757049.1"/>
    </source>
</evidence>
<dbReference type="Proteomes" id="UP001549366">
    <property type="component" value="Unassembled WGS sequence"/>
</dbReference>
<dbReference type="PROSITE" id="PS00519">
    <property type="entry name" value="HTH_ASNC_1"/>
    <property type="match status" value="1"/>
</dbReference>
<dbReference type="PROSITE" id="PS50956">
    <property type="entry name" value="HTH_ASNC_2"/>
    <property type="match status" value="1"/>
</dbReference>
<dbReference type="InterPro" id="IPR019888">
    <property type="entry name" value="Tscrpt_reg_AsnC-like"/>
</dbReference>
<keyword evidence="2" id="KW-0238">DNA-binding</keyword>
<dbReference type="InterPro" id="IPR019885">
    <property type="entry name" value="Tscrpt_reg_HTH_AsnC-type_CS"/>
</dbReference>